<dbReference type="Pfam" id="PF01261">
    <property type="entry name" value="AP_endonuc_2"/>
    <property type="match status" value="1"/>
</dbReference>
<dbReference type="OrthoDB" id="9798407at2"/>
<dbReference type="Proteomes" id="UP000267268">
    <property type="component" value="Chromosome 1"/>
</dbReference>
<protein>
    <submittedName>
        <fullName evidence="2">Sugar phosphate isomerase/epimerase</fullName>
    </submittedName>
</protein>
<dbReference type="AlphaFoldDB" id="A0A3Q9FJB2"/>
<dbReference type="InterPro" id="IPR036237">
    <property type="entry name" value="Xyl_isomerase-like_sf"/>
</dbReference>
<gene>
    <name evidence="2" type="ORF">EI427_02165</name>
</gene>
<evidence type="ECO:0000313" key="3">
    <source>
        <dbReference type="Proteomes" id="UP000267268"/>
    </source>
</evidence>
<feature type="domain" description="Xylose isomerase-like TIM barrel" evidence="1">
    <location>
        <begin position="61"/>
        <end position="302"/>
    </location>
</feature>
<proteinExistence type="predicted"/>
<evidence type="ECO:0000259" key="1">
    <source>
        <dbReference type="Pfam" id="PF01261"/>
    </source>
</evidence>
<dbReference type="SUPFAM" id="SSF51658">
    <property type="entry name" value="Xylose isomerase-like"/>
    <property type="match status" value="1"/>
</dbReference>
<name>A0A3Q9FJB2_9BACT</name>
<dbReference type="Gene3D" id="3.20.20.150">
    <property type="entry name" value="Divalent-metal-dependent TIM barrel enzymes"/>
    <property type="match status" value="1"/>
</dbReference>
<dbReference type="InterPro" id="IPR013022">
    <property type="entry name" value="Xyl_isomerase-like_TIM-brl"/>
</dbReference>
<sequence>MNSRRTFLKQTSTSILGASLFPNSLFSMETPSKRYLDTIGLQLWTIRNEIAENPDRVLSLLKKLGYKQLEGMNIPQVVELKEKATANGLAIRSSFFQWTYLTNNWELANKKGISKIEGVNDFDTLLELAHKQGLSNLTFGYLFEEERSVEQFKKWADALNLAAEKCKPAGITLSYHNHQFEFIEEEGVTPFEILESRLDPSLVKFELDIFWLQAAGHSPLEMMKKLGNRVDLIHLKNIKSNTNYLHQPITNGQFVTLGNGIIDINKVVEQAAKQGVKYCFIEQDHSDQPLESVKESIEWLKKNT</sequence>
<dbReference type="EMBL" id="CP034562">
    <property type="protein sequence ID" value="AZQ61062.1"/>
    <property type="molecule type" value="Genomic_DNA"/>
</dbReference>
<dbReference type="GO" id="GO:0016853">
    <property type="term" value="F:isomerase activity"/>
    <property type="evidence" value="ECO:0007669"/>
    <property type="project" value="UniProtKB-KW"/>
</dbReference>
<dbReference type="KEGG" id="fll:EI427_02165"/>
<reference evidence="2 3" key="1">
    <citation type="submission" date="2018-12" db="EMBL/GenBank/DDBJ databases">
        <title>Flammeovirga pectinis sp. nov., isolated from the gut of the Korean scallop, Patinopecten yessoensis.</title>
        <authorList>
            <person name="Bae J.-W."/>
            <person name="Jeong Y.-S."/>
            <person name="Kang W."/>
        </authorList>
    </citation>
    <scope>NUCLEOTIDE SEQUENCE [LARGE SCALE GENOMIC DNA]</scope>
    <source>
        <strain evidence="2 3">L12M1</strain>
    </source>
</reference>
<dbReference type="InterPro" id="IPR050312">
    <property type="entry name" value="IolE/XylAMocC-like"/>
</dbReference>
<keyword evidence="3" id="KW-1185">Reference proteome</keyword>
<accession>A0A3Q9FJB2</accession>
<keyword evidence="2" id="KW-0413">Isomerase</keyword>
<organism evidence="2 3">
    <name type="scientific">Flammeovirga pectinis</name>
    <dbReference type="NCBI Taxonomy" id="2494373"/>
    <lineage>
        <taxon>Bacteria</taxon>
        <taxon>Pseudomonadati</taxon>
        <taxon>Bacteroidota</taxon>
        <taxon>Cytophagia</taxon>
        <taxon>Cytophagales</taxon>
        <taxon>Flammeovirgaceae</taxon>
        <taxon>Flammeovirga</taxon>
    </lineage>
</organism>
<evidence type="ECO:0000313" key="2">
    <source>
        <dbReference type="EMBL" id="AZQ61062.1"/>
    </source>
</evidence>
<dbReference type="PANTHER" id="PTHR12110:SF41">
    <property type="entry name" value="INOSOSE DEHYDRATASE"/>
    <property type="match status" value="1"/>
</dbReference>
<dbReference type="PANTHER" id="PTHR12110">
    <property type="entry name" value="HYDROXYPYRUVATE ISOMERASE"/>
    <property type="match status" value="1"/>
</dbReference>
<dbReference type="RefSeq" id="WP_126611121.1">
    <property type="nucleotide sequence ID" value="NZ_CP034562.1"/>
</dbReference>